<evidence type="ECO:0000256" key="2">
    <source>
        <dbReference type="ARBA" id="ARBA00022801"/>
    </source>
</evidence>
<feature type="region of interest" description="Disordered" evidence="7">
    <location>
        <begin position="225"/>
        <end position="269"/>
    </location>
</feature>
<comment type="similarity">
    <text evidence="4">Belongs to the SIMIBI class G3E GTPase family. ZNG1 subfamily.</text>
</comment>
<dbReference type="Gene3D" id="3.30.1220.10">
    <property type="entry name" value="CobW-like, C-terminal domain"/>
    <property type="match status" value="1"/>
</dbReference>
<organism evidence="9 10">
    <name type="scientific">Lampropedia hyalina DSM 16112</name>
    <dbReference type="NCBI Taxonomy" id="1122156"/>
    <lineage>
        <taxon>Bacteria</taxon>
        <taxon>Pseudomonadati</taxon>
        <taxon>Pseudomonadota</taxon>
        <taxon>Betaproteobacteria</taxon>
        <taxon>Burkholderiales</taxon>
        <taxon>Comamonadaceae</taxon>
        <taxon>Lampropedia</taxon>
    </lineage>
</organism>
<dbReference type="Pfam" id="PF07683">
    <property type="entry name" value="CobW_C"/>
    <property type="match status" value="1"/>
</dbReference>
<evidence type="ECO:0000256" key="1">
    <source>
        <dbReference type="ARBA" id="ARBA00022741"/>
    </source>
</evidence>
<keyword evidence="2" id="KW-0378">Hydrolase</keyword>
<accession>A0A1M4YK71</accession>
<dbReference type="InterPro" id="IPR027417">
    <property type="entry name" value="P-loop_NTPase"/>
</dbReference>
<dbReference type="InterPro" id="IPR011629">
    <property type="entry name" value="CobW-like_C"/>
</dbReference>
<evidence type="ECO:0000313" key="9">
    <source>
        <dbReference type="EMBL" id="SHF06131.1"/>
    </source>
</evidence>
<dbReference type="OrthoDB" id="9808822at2"/>
<dbReference type="InterPro" id="IPR003495">
    <property type="entry name" value="CobW/HypB/UreG_nucleotide-bd"/>
</dbReference>
<dbReference type="Pfam" id="PF02492">
    <property type="entry name" value="cobW"/>
    <property type="match status" value="1"/>
</dbReference>
<reference evidence="9 10" key="1">
    <citation type="submission" date="2016-11" db="EMBL/GenBank/DDBJ databases">
        <authorList>
            <person name="Jaros S."/>
            <person name="Januszkiewicz K."/>
            <person name="Wedrychowicz H."/>
        </authorList>
    </citation>
    <scope>NUCLEOTIDE SEQUENCE [LARGE SCALE GENOMIC DNA]</scope>
    <source>
        <strain evidence="9 10">DSM 16112</strain>
    </source>
</reference>
<feature type="domain" description="CobW C-terminal" evidence="8">
    <location>
        <begin position="272"/>
        <end position="366"/>
    </location>
</feature>
<dbReference type="PANTHER" id="PTHR13748">
    <property type="entry name" value="COBW-RELATED"/>
    <property type="match status" value="1"/>
</dbReference>
<evidence type="ECO:0000313" key="10">
    <source>
        <dbReference type="Proteomes" id="UP000184327"/>
    </source>
</evidence>
<gene>
    <name evidence="9" type="ORF">SAMN02745117_01256</name>
</gene>
<evidence type="ECO:0000259" key="8">
    <source>
        <dbReference type="SMART" id="SM00833"/>
    </source>
</evidence>
<protein>
    <submittedName>
        <fullName evidence="9">GTPase, G3E family</fullName>
    </submittedName>
</protein>
<sequence length="367" mass="41609">MAQISVTILTGFLGAGKTTLLNRVLHEAHGQKIAVIENEFGEENIDNEILVSEGREQIVQMSNGCICCTIREDLRATLHDLAEKRRSGELDFERVIIETTGLADPGPVVQTFFMDEEAAESFLVDSIITVVDAKHAQTQLDERQEARRQVGFADQIFLTKTDLVSEAQVQALIHRLKHMNPRAPIEAVHFGEVPLERVLDLRGFNLNARLDIDPDFLREEEPHVHDEHCGHDHGHGHCHHEEHGHHGHDHGHDHEHGEHCKHPHHHHHDDDVKSFVYRARRPFDPVKLEDFLGAIVNVYGPKMLRYKGVLDMQGTDRKVIFQGVHQLMGSDLGPAWKDGEERVSKMVFIGIDLPRDILEQGLDQSQV</sequence>
<dbReference type="SMART" id="SM00833">
    <property type="entry name" value="CobW_C"/>
    <property type="match status" value="1"/>
</dbReference>
<dbReference type="GO" id="GO:0000166">
    <property type="term" value="F:nucleotide binding"/>
    <property type="evidence" value="ECO:0007669"/>
    <property type="project" value="UniProtKB-KW"/>
</dbReference>
<dbReference type="RefSeq" id="WP_073355851.1">
    <property type="nucleotide sequence ID" value="NZ_FQUZ01000012.1"/>
</dbReference>
<dbReference type="CDD" id="cd03112">
    <property type="entry name" value="CobW-like"/>
    <property type="match status" value="1"/>
</dbReference>
<dbReference type="AlphaFoldDB" id="A0A1M4YK71"/>
<dbReference type="SUPFAM" id="SSF90002">
    <property type="entry name" value="Hypothetical protein YjiA, C-terminal domain"/>
    <property type="match status" value="1"/>
</dbReference>
<proteinExistence type="inferred from homology"/>
<name>A0A1M4YK71_9BURK</name>
<dbReference type="GO" id="GO:0016787">
    <property type="term" value="F:hydrolase activity"/>
    <property type="evidence" value="ECO:0007669"/>
    <property type="project" value="UniProtKB-KW"/>
</dbReference>
<dbReference type="InterPro" id="IPR036627">
    <property type="entry name" value="CobW-likC_sf"/>
</dbReference>
<dbReference type="SUPFAM" id="SSF52540">
    <property type="entry name" value="P-loop containing nucleoside triphosphate hydrolases"/>
    <property type="match status" value="1"/>
</dbReference>
<dbReference type="PANTHER" id="PTHR13748:SF62">
    <property type="entry name" value="COBW DOMAIN-CONTAINING PROTEIN"/>
    <property type="match status" value="1"/>
</dbReference>
<evidence type="ECO:0000256" key="5">
    <source>
        <dbReference type="ARBA" id="ARBA00045658"/>
    </source>
</evidence>
<keyword evidence="3" id="KW-0143">Chaperone</keyword>
<evidence type="ECO:0000256" key="6">
    <source>
        <dbReference type="ARBA" id="ARBA00049117"/>
    </source>
</evidence>
<evidence type="ECO:0000256" key="4">
    <source>
        <dbReference type="ARBA" id="ARBA00034320"/>
    </source>
</evidence>
<dbReference type="InterPro" id="IPR051316">
    <property type="entry name" value="Zinc-reg_GTPase_activator"/>
</dbReference>
<comment type="function">
    <text evidence="5">Zinc chaperone that directly transfers zinc cofactor to target proteins, thereby activating them. Zinc is transferred from the CXCC motif in the GTPase domain to the zinc binding site in target proteins in a process requiring GTP hydrolysis.</text>
</comment>
<evidence type="ECO:0000256" key="7">
    <source>
        <dbReference type="SAM" id="MobiDB-lite"/>
    </source>
</evidence>
<feature type="compositionally biased region" description="Basic and acidic residues" evidence="7">
    <location>
        <begin position="225"/>
        <end position="260"/>
    </location>
</feature>
<comment type="catalytic activity">
    <reaction evidence="6">
        <text>GTP + H2O = GDP + phosphate + H(+)</text>
        <dbReference type="Rhea" id="RHEA:19669"/>
        <dbReference type="ChEBI" id="CHEBI:15377"/>
        <dbReference type="ChEBI" id="CHEBI:15378"/>
        <dbReference type="ChEBI" id="CHEBI:37565"/>
        <dbReference type="ChEBI" id="CHEBI:43474"/>
        <dbReference type="ChEBI" id="CHEBI:58189"/>
    </reaction>
    <physiologicalReaction direction="left-to-right" evidence="6">
        <dbReference type="Rhea" id="RHEA:19670"/>
    </physiologicalReaction>
</comment>
<dbReference type="EMBL" id="FQUZ01000012">
    <property type="protein sequence ID" value="SHF06131.1"/>
    <property type="molecule type" value="Genomic_DNA"/>
</dbReference>
<dbReference type="GO" id="GO:0005737">
    <property type="term" value="C:cytoplasm"/>
    <property type="evidence" value="ECO:0007669"/>
    <property type="project" value="TreeGrafter"/>
</dbReference>
<keyword evidence="1" id="KW-0547">Nucleotide-binding</keyword>
<dbReference type="Gene3D" id="3.40.50.300">
    <property type="entry name" value="P-loop containing nucleotide triphosphate hydrolases"/>
    <property type="match status" value="1"/>
</dbReference>
<dbReference type="STRING" id="1122156.SAMN02745117_01256"/>
<dbReference type="Proteomes" id="UP000184327">
    <property type="component" value="Unassembled WGS sequence"/>
</dbReference>
<keyword evidence="10" id="KW-1185">Reference proteome</keyword>
<evidence type="ECO:0000256" key="3">
    <source>
        <dbReference type="ARBA" id="ARBA00023186"/>
    </source>
</evidence>